<keyword evidence="4" id="KW-1185">Reference proteome</keyword>
<keyword evidence="2" id="KW-0732">Signal</keyword>
<sequence length="251" mass="28332">MKRSIARSFLLTLLLASPVWAADLDRLAERLAKLRAEVDRLQQQIEQTKSEHHQQMDALGAQLAQLEAEKRRQQLTVAKLQHELESALAKIPTNRVEDETLKPVLEQGIAALKDYIRTGLPFKTEDRLQAVAKLEGQLQSGSVPAKKLANRLWALFEDELHLTRENGLYQQIVPIDGDSALVDVAKLGMVMLYFQTPDGRYGLARRQQDGGWRFETLSGGDDQARIAKLMDSLRKQIRQGYFELPNPGLTP</sequence>
<accession>A0AAU9C1G4</accession>
<gene>
    <name evidence="3" type="ORF">MIT9_P2141</name>
</gene>
<evidence type="ECO:0008006" key="5">
    <source>
        <dbReference type="Google" id="ProtNLM"/>
    </source>
</evidence>
<organism evidence="3 4">
    <name type="scientific">Methylomarinovum caldicuralii</name>
    <dbReference type="NCBI Taxonomy" id="438856"/>
    <lineage>
        <taxon>Bacteria</taxon>
        <taxon>Pseudomonadati</taxon>
        <taxon>Pseudomonadota</taxon>
        <taxon>Gammaproteobacteria</taxon>
        <taxon>Methylococcales</taxon>
        <taxon>Methylothermaceae</taxon>
        <taxon>Methylomarinovum</taxon>
    </lineage>
</organism>
<evidence type="ECO:0000313" key="3">
    <source>
        <dbReference type="EMBL" id="BCX82555.1"/>
    </source>
</evidence>
<dbReference type="EMBL" id="AP024714">
    <property type="protein sequence ID" value="BCX82555.1"/>
    <property type="molecule type" value="Genomic_DNA"/>
</dbReference>
<protein>
    <recommendedName>
        <fullName evidence="5">DUF3450 domain-containing protein</fullName>
    </recommendedName>
</protein>
<feature type="signal peptide" evidence="2">
    <location>
        <begin position="1"/>
        <end position="21"/>
    </location>
</feature>
<feature type="chain" id="PRO_5043414899" description="DUF3450 domain-containing protein" evidence="2">
    <location>
        <begin position="22"/>
        <end position="251"/>
    </location>
</feature>
<evidence type="ECO:0000256" key="1">
    <source>
        <dbReference type="SAM" id="Coils"/>
    </source>
</evidence>
<dbReference type="Proteomes" id="UP001321825">
    <property type="component" value="Chromosome"/>
</dbReference>
<keyword evidence="1" id="KW-0175">Coiled coil</keyword>
<dbReference type="KEGG" id="mcau:MIT9_P2141"/>
<dbReference type="Gene3D" id="6.10.250.1080">
    <property type="match status" value="1"/>
</dbReference>
<dbReference type="AlphaFoldDB" id="A0AAU9C1G4"/>
<name>A0AAU9C1G4_9GAMM</name>
<feature type="coiled-coil region" evidence="1">
    <location>
        <begin position="24"/>
        <end position="90"/>
    </location>
</feature>
<dbReference type="RefSeq" id="WP_317704952.1">
    <property type="nucleotide sequence ID" value="NZ_AP024714.1"/>
</dbReference>
<evidence type="ECO:0000256" key="2">
    <source>
        <dbReference type="SAM" id="SignalP"/>
    </source>
</evidence>
<reference evidence="4" key="1">
    <citation type="journal article" date="2024" name="Int. J. Syst. Evol. Microbiol.">
        <title>Methylomarinovum tepidoasis sp. nov., a moderately thermophilic methanotroph of the family Methylothermaceae isolated from a deep-sea hydrothermal field.</title>
        <authorList>
            <person name="Hirayama H."/>
            <person name="Takaki Y."/>
            <person name="Abe M."/>
            <person name="Miyazaki M."/>
            <person name="Uematsu K."/>
            <person name="Matsui Y."/>
            <person name="Takai K."/>
        </authorList>
    </citation>
    <scope>NUCLEOTIDE SEQUENCE [LARGE SCALE GENOMIC DNA]</scope>
    <source>
        <strain evidence="4">IT-9</strain>
    </source>
</reference>
<dbReference type="InterPro" id="IPR016866">
    <property type="entry name" value="UCP028069"/>
</dbReference>
<proteinExistence type="predicted"/>
<dbReference type="Pfam" id="PF11932">
    <property type="entry name" value="DUF3450"/>
    <property type="match status" value="1"/>
</dbReference>
<evidence type="ECO:0000313" key="4">
    <source>
        <dbReference type="Proteomes" id="UP001321825"/>
    </source>
</evidence>